<comment type="subcellular location">
    <subcellularLocation>
        <location evidence="1 11">Endoplasmic reticulum membrane</location>
        <topology evidence="1 11">Multi-pass membrane protein</topology>
    </subcellularLocation>
</comment>
<dbReference type="GO" id="GO:0005789">
    <property type="term" value="C:endoplasmic reticulum membrane"/>
    <property type="evidence" value="ECO:0007669"/>
    <property type="project" value="UniProtKB-SubCell"/>
</dbReference>
<keyword evidence="10" id="KW-0012">Acyltransferase</keyword>
<comment type="similarity">
    <text evidence="2 11">Belongs to the diacylglycerol acyltransferase family.</text>
</comment>
<feature type="transmembrane region" description="Helical" evidence="11">
    <location>
        <begin position="21"/>
        <end position="39"/>
    </location>
</feature>
<accession>A0A8R1IA99</accession>
<dbReference type="GO" id="GO:0004144">
    <property type="term" value="F:diacylglycerol O-acyltransferase activity"/>
    <property type="evidence" value="ECO:0007669"/>
    <property type="project" value="TreeGrafter"/>
</dbReference>
<dbReference type="EnsemblMetazoa" id="CJA23415.1">
    <property type="protein sequence ID" value="CJA23415.1"/>
    <property type="gene ID" value="WBGene00178987"/>
</dbReference>
<sequence length="340" mass="39012">MPRFLGVEWVDLFSSLDRKKSYLGVVYHFVLTYPLGLFATVLPFILLFSFQWHIVALYLCWYLYDINSPQRGGYAKEWVRRWRINEWFAQYFPVKLHKTVDLPPDQNYLVGCHPHGIIAMAAWANFATNGTGIYEKFPNLKWNLCTLAINFKMAIRRELLLLSGLIDCSRESIEYVLDKSGEKGRAVVLVIGGAEEALDAHPGYHVLTLASRKGFVREALLTGASLVPVYSFGENDVFEQMDNPVGSKLRNFQEWSKKIFGISYPIFHGRGFLQLTFGYLPFRKPIDTVIGAPIPVQKVESPSKEQINELHQVYIQKLTELFDEHKTRFGVPAETKLILQ</sequence>
<reference evidence="12" key="2">
    <citation type="submission" date="2022-06" db="UniProtKB">
        <authorList>
            <consortium name="EnsemblMetazoa"/>
        </authorList>
    </citation>
    <scope>IDENTIFICATION</scope>
    <source>
        <strain evidence="12">DF5081</strain>
    </source>
</reference>
<keyword evidence="6 11" id="KW-0256">Endoplasmic reticulum</keyword>
<evidence type="ECO:0000256" key="11">
    <source>
        <dbReference type="RuleBase" id="RU367023"/>
    </source>
</evidence>
<evidence type="ECO:0000313" key="13">
    <source>
        <dbReference type="Proteomes" id="UP000005237"/>
    </source>
</evidence>
<dbReference type="PANTHER" id="PTHR12317">
    <property type="entry name" value="DIACYLGLYCEROL O-ACYLTRANSFERASE"/>
    <property type="match status" value="1"/>
</dbReference>
<evidence type="ECO:0000313" key="12">
    <source>
        <dbReference type="EnsemblMetazoa" id="CJA23415.1"/>
    </source>
</evidence>
<keyword evidence="3" id="KW-0444">Lipid biosynthesis</keyword>
<keyword evidence="7 11" id="KW-1133">Transmembrane helix</keyword>
<dbReference type="Pfam" id="PF03982">
    <property type="entry name" value="DAGAT"/>
    <property type="match status" value="1"/>
</dbReference>
<dbReference type="AlphaFoldDB" id="A0A8R1IA99"/>
<evidence type="ECO:0000256" key="5">
    <source>
        <dbReference type="ARBA" id="ARBA00022692"/>
    </source>
</evidence>
<dbReference type="InterPro" id="IPR007130">
    <property type="entry name" value="DAGAT"/>
</dbReference>
<evidence type="ECO:0000256" key="8">
    <source>
        <dbReference type="ARBA" id="ARBA00023098"/>
    </source>
</evidence>
<dbReference type="Proteomes" id="UP000005237">
    <property type="component" value="Unassembled WGS sequence"/>
</dbReference>
<evidence type="ECO:0000256" key="3">
    <source>
        <dbReference type="ARBA" id="ARBA00022516"/>
    </source>
</evidence>
<evidence type="ECO:0000256" key="9">
    <source>
        <dbReference type="ARBA" id="ARBA00023136"/>
    </source>
</evidence>
<keyword evidence="8" id="KW-0443">Lipid metabolism</keyword>
<keyword evidence="4 11" id="KW-0808">Transferase</keyword>
<evidence type="ECO:0000256" key="2">
    <source>
        <dbReference type="ARBA" id="ARBA00005420"/>
    </source>
</evidence>
<name>A0A8R1IA99_CAEJA</name>
<keyword evidence="9 11" id="KW-0472">Membrane</keyword>
<evidence type="ECO:0000256" key="7">
    <source>
        <dbReference type="ARBA" id="ARBA00022989"/>
    </source>
</evidence>
<protein>
    <recommendedName>
        <fullName evidence="11">Acyltransferase</fullName>
        <ecNumber evidence="11">2.3.1.-</ecNumber>
    </recommendedName>
</protein>
<keyword evidence="5 11" id="KW-0812">Transmembrane</keyword>
<dbReference type="CDD" id="cd07987">
    <property type="entry name" value="LPLAT_MGAT-like"/>
    <property type="match status" value="1"/>
</dbReference>
<dbReference type="EC" id="2.3.1.-" evidence="11"/>
<keyword evidence="13" id="KW-1185">Reference proteome</keyword>
<comment type="caution">
    <text evidence="11">Lacks conserved residue(s) required for the propagation of feature annotation.</text>
</comment>
<evidence type="ECO:0000256" key="6">
    <source>
        <dbReference type="ARBA" id="ARBA00022824"/>
    </source>
</evidence>
<evidence type="ECO:0000256" key="10">
    <source>
        <dbReference type="ARBA" id="ARBA00023315"/>
    </source>
</evidence>
<reference evidence="13" key="1">
    <citation type="submission" date="2010-08" db="EMBL/GenBank/DDBJ databases">
        <authorList>
            <consortium name="Caenorhabditis japonica Sequencing Consortium"/>
            <person name="Wilson R.K."/>
        </authorList>
    </citation>
    <scope>NUCLEOTIDE SEQUENCE [LARGE SCALE GENOMIC DNA]</scope>
    <source>
        <strain evidence="13">DF5081</strain>
    </source>
</reference>
<organism evidence="12 13">
    <name type="scientific">Caenorhabditis japonica</name>
    <dbReference type="NCBI Taxonomy" id="281687"/>
    <lineage>
        <taxon>Eukaryota</taxon>
        <taxon>Metazoa</taxon>
        <taxon>Ecdysozoa</taxon>
        <taxon>Nematoda</taxon>
        <taxon>Chromadorea</taxon>
        <taxon>Rhabditida</taxon>
        <taxon>Rhabditina</taxon>
        <taxon>Rhabditomorpha</taxon>
        <taxon>Rhabditoidea</taxon>
        <taxon>Rhabditidae</taxon>
        <taxon>Peloderinae</taxon>
        <taxon>Caenorhabditis</taxon>
    </lineage>
</organism>
<proteinExistence type="inferred from homology"/>
<evidence type="ECO:0000256" key="1">
    <source>
        <dbReference type="ARBA" id="ARBA00004477"/>
    </source>
</evidence>
<evidence type="ECO:0000256" key="4">
    <source>
        <dbReference type="ARBA" id="ARBA00022679"/>
    </source>
</evidence>
<dbReference type="PANTHER" id="PTHR12317:SF6">
    <property type="entry name" value="ACYLTRANSFERASE"/>
    <property type="match status" value="1"/>
</dbReference>
<dbReference type="GO" id="GO:0019432">
    <property type="term" value="P:triglyceride biosynthetic process"/>
    <property type="evidence" value="ECO:0007669"/>
    <property type="project" value="TreeGrafter"/>
</dbReference>